<protein>
    <submittedName>
        <fullName evidence="2">ABC transporter substrate-binding protein</fullName>
    </submittedName>
</protein>
<keyword evidence="3" id="KW-1185">Reference proteome</keyword>
<dbReference type="InterPro" id="IPR006311">
    <property type="entry name" value="TAT_signal"/>
</dbReference>
<dbReference type="SUPFAM" id="SSF53850">
    <property type="entry name" value="Periplasmic binding protein-like II"/>
    <property type="match status" value="1"/>
</dbReference>
<dbReference type="EMBL" id="CP114029">
    <property type="protein sequence ID" value="WAP69845.1"/>
    <property type="molecule type" value="Genomic_DNA"/>
</dbReference>
<dbReference type="Gene3D" id="3.40.190.10">
    <property type="entry name" value="Periplasmic binding protein-like II"/>
    <property type="match status" value="2"/>
</dbReference>
<keyword evidence="1" id="KW-0732">Signal</keyword>
<accession>A0ABY7C7R4</accession>
<dbReference type="CDD" id="cd13589">
    <property type="entry name" value="PBP2_polyamine_RpCGA009"/>
    <property type="match status" value="1"/>
</dbReference>
<dbReference type="PANTHER" id="PTHR30006:SF2">
    <property type="entry name" value="ABC TRANSPORTER SUBSTRATE-BINDING PROTEIN"/>
    <property type="match status" value="1"/>
</dbReference>
<dbReference type="RefSeq" id="WP_268882274.1">
    <property type="nucleotide sequence ID" value="NZ_CP114029.1"/>
</dbReference>
<gene>
    <name evidence="2" type="ORF">OH818_06515</name>
</gene>
<proteinExistence type="predicted"/>
<evidence type="ECO:0000313" key="3">
    <source>
        <dbReference type="Proteomes" id="UP001164020"/>
    </source>
</evidence>
<dbReference type="Pfam" id="PF13343">
    <property type="entry name" value="SBP_bac_6"/>
    <property type="match status" value="1"/>
</dbReference>
<name>A0ABY7C7R4_9HYPH</name>
<organism evidence="2 3">
    <name type="scientific">Jiella pelagia</name>
    <dbReference type="NCBI Taxonomy" id="2986949"/>
    <lineage>
        <taxon>Bacteria</taxon>
        <taxon>Pseudomonadati</taxon>
        <taxon>Pseudomonadota</taxon>
        <taxon>Alphaproteobacteria</taxon>
        <taxon>Hyphomicrobiales</taxon>
        <taxon>Aurantimonadaceae</taxon>
        <taxon>Jiella</taxon>
    </lineage>
</organism>
<evidence type="ECO:0000313" key="2">
    <source>
        <dbReference type="EMBL" id="WAP69845.1"/>
    </source>
</evidence>
<reference evidence="2" key="1">
    <citation type="submission" date="2022-12" db="EMBL/GenBank/DDBJ databases">
        <title>Jiella pelagia sp. nov., isolated from phosphonate enriched culture of Northwest Pacific surface seawater.</title>
        <authorList>
            <person name="Shin D.Y."/>
            <person name="Hwang C.Y."/>
        </authorList>
    </citation>
    <scope>NUCLEOTIDE SEQUENCE</scope>
    <source>
        <strain evidence="2">HL-NP1</strain>
    </source>
</reference>
<dbReference type="PANTHER" id="PTHR30006">
    <property type="entry name" value="THIAMINE-BINDING PERIPLASMIC PROTEIN-RELATED"/>
    <property type="match status" value="1"/>
</dbReference>
<dbReference type="Proteomes" id="UP001164020">
    <property type="component" value="Chromosome"/>
</dbReference>
<evidence type="ECO:0000256" key="1">
    <source>
        <dbReference type="ARBA" id="ARBA00022729"/>
    </source>
</evidence>
<dbReference type="PROSITE" id="PS51318">
    <property type="entry name" value="TAT"/>
    <property type="match status" value="1"/>
</dbReference>
<sequence length="370" mass="40873">MTEFERRSILKALVALGGASILNIPAVHAQAQQLVVTTYGGSWEKFWRDTLLPAFKAETGVEPQLDIGLGRVYTANLRAAGVGNSPYSCLMTNEIYASVLRDEGFFEKLDLSRLPNYDDLYPVAKEASDGWAAVGLISPIGIGYRTDMVSEPPRSWKDLWDNPEFKGRLGLYNIKNSAGKMLLMLTSKMYGSGIDDLDAGFAKLAELGPVYQTDFNMSTAMATGEIAIAPFDFGEIARLRNQGLPVDCIIPEEGLMMWDQTFNILKNAPAHDQAYEYLNFVLGPTGQNLLMREFFVSPVNKTVTVPAEARKGRAGVGRCDGAVHRLGLGLDELQIRGDLTPLERDLRGLRLRFEHRPMMSRPDTARGGLF</sequence>